<evidence type="ECO:0000259" key="3">
    <source>
        <dbReference type="PROSITE" id="PS50157"/>
    </source>
</evidence>
<feature type="domain" description="C2H2-type" evidence="3">
    <location>
        <begin position="341"/>
        <end position="368"/>
    </location>
</feature>
<evidence type="ECO:0000313" key="5">
    <source>
        <dbReference type="Proteomes" id="UP001498398"/>
    </source>
</evidence>
<dbReference type="Gene3D" id="3.30.160.60">
    <property type="entry name" value="Classic Zinc Finger"/>
    <property type="match status" value="1"/>
</dbReference>
<dbReference type="InterPro" id="IPR036236">
    <property type="entry name" value="Znf_C2H2_sf"/>
</dbReference>
<feature type="compositionally biased region" description="Polar residues" evidence="2">
    <location>
        <begin position="296"/>
        <end position="310"/>
    </location>
</feature>
<dbReference type="SUPFAM" id="SSF57667">
    <property type="entry name" value="beta-beta-alpha zinc fingers"/>
    <property type="match status" value="1"/>
</dbReference>
<dbReference type="PROSITE" id="PS50157">
    <property type="entry name" value="ZINC_FINGER_C2H2_2"/>
    <property type="match status" value="1"/>
</dbReference>
<evidence type="ECO:0000256" key="2">
    <source>
        <dbReference type="SAM" id="MobiDB-lite"/>
    </source>
</evidence>
<comment type="caution">
    <text evidence="4">The sequence shown here is derived from an EMBL/GenBank/DDBJ whole genome shotgun (WGS) entry which is preliminary data.</text>
</comment>
<feature type="compositionally biased region" description="Low complexity" evidence="2">
    <location>
        <begin position="68"/>
        <end position="79"/>
    </location>
</feature>
<protein>
    <recommendedName>
        <fullName evidence="3">C2H2-type domain-containing protein</fullName>
    </recommendedName>
</protein>
<keyword evidence="5" id="KW-1185">Reference proteome</keyword>
<feature type="region of interest" description="Disordered" evidence="2">
    <location>
        <begin position="294"/>
        <end position="324"/>
    </location>
</feature>
<gene>
    <name evidence="4" type="ORF">VKT23_018842</name>
</gene>
<dbReference type="PROSITE" id="PS00028">
    <property type="entry name" value="ZINC_FINGER_C2H2_1"/>
    <property type="match status" value="1"/>
</dbReference>
<reference evidence="4 5" key="1">
    <citation type="submission" date="2024-01" db="EMBL/GenBank/DDBJ databases">
        <title>A draft genome for the cacao thread blight pathogen Marasmiellus scandens.</title>
        <authorList>
            <person name="Baruah I.K."/>
            <person name="Leung J."/>
            <person name="Bukari Y."/>
            <person name="Amoako-Attah I."/>
            <person name="Meinhardt L.W."/>
            <person name="Bailey B.A."/>
            <person name="Cohen S.P."/>
        </authorList>
    </citation>
    <scope>NUCLEOTIDE SEQUENCE [LARGE SCALE GENOMIC DNA]</scope>
    <source>
        <strain evidence="4 5">GH-19</strain>
    </source>
</reference>
<evidence type="ECO:0000256" key="1">
    <source>
        <dbReference type="PROSITE-ProRule" id="PRU00042"/>
    </source>
</evidence>
<feature type="region of interest" description="Disordered" evidence="2">
    <location>
        <begin position="68"/>
        <end position="88"/>
    </location>
</feature>
<keyword evidence="1" id="KW-0479">Metal-binding</keyword>
<proteinExistence type="predicted"/>
<evidence type="ECO:0000313" key="4">
    <source>
        <dbReference type="EMBL" id="KAK7437026.1"/>
    </source>
</evidence>
<sequence length="404" mass="43762">MPHYLLPSPRQHEIHFQMSASSPPPPPSISFETEATDCALSPFILGGNLASSHSSYHRSYQCDSDILPDSSSPLGLPSGNYPHPPPESFGLDSSDNINHDAEYLIRYQQQSQSFISSETGVNDTSLTLAVDSLDGRSGTTPHGLCVEIPESANLNDMLHSPTSNFAWSSDDVKQSPMSLGDSASSVSILTPASPTRFPTPWSALPPGLPGNDASQEFGGYHINASNRGMNAIARSSIGNIMPSYPDEDYDRTGLEGDSIYNLGTMHNPINHDHSDFQGGQCLYSTAELPVKFTPDMSDNSQGLTVDTTPQGRIPKKRTSVASGKVKERARSKRKMPGRGQYTCEICGDDLTAAHNLKNHINSHKGIKPYPCTMCCYSSCTSYTLKRHILKKHRDGGASTSRSRG</sequence>
<keyword evidence="1" id="KW-0863">Zinc-finger</keyword>
<organism evidence="4 5">
    <name type="scientific">Marasmiellus scandens</name>
    <dbReference type="NCBI Taxonomy" id="2682957"/>
    <lineage>
        <taxon>Eukaryota</taxon>
        <taxon>Fungi</taxon>
        <taxon>Dikarya</taxon>
        <taxon>Basidiomycota</taxon>
        <taxon>Agaricomycotina</taxon>
        <taxon>Agaricomycetes</taxon>
        <taxon>Agaricomycetidae</taxon>
        <taxon>Agaricales</taxon>
        <taxon>Marasmiineae</taxon>
        <taxon>Omphalotaceae</taxon>
        <taxon>Marasmiellus</taxon>
    </lineage>
</organism>
<accession>A0ABR1IRH7</accession>
<keyword evidence="1" id="KW-0862">Zinc</keyword>
<dbReference type="Proteomes" id="UP001498398">
    <property type="component" value="Unassembled WGS sequence"/>
</dbReference>
<dbReference type="SMART" id="SM00355">
    <property type="entry name" value="ZnF_C2H2"/>
    <property type="match status" value="2"/>
</dbReference>
<name>A0ABR1IRH7_9AGAR</name>
<dbReference type="InterPro" id="IPR013087">
    <property type="entry name" value="Znf_C2H2_type"/>
</dbReference>
<dbReference type="EMBL" id="JBANRG010000089">
    <property type="protein sequence ID" value="KAK7437026.1"/>
    <property type="molecule type" value="Genomic_DNA"/>
</dbReference>